<dbReference type="AlphaFoldDB" id="A0A6M3KYY7"/>
<protein>
    <submittedName>
        <fullName evidence="1">Uncharacterized protein</fullName>
    </submittedName>
</protein>
<reference evidence="1" key="1">
    <citation type="submission" date="2020-03" db="EMBL/GenBank/DDBJ databases">
        <title>The deep terrestrial virosphere.</title>
        <authorList>
            <person name="Holmfeldt K."/>
            <person name="Nilsson E."/>
            <person name="Simone D."/>
            <person name="Lopez-Fernandez M."/>
            <person name="Wu X."/>
            <person name="de Brujin I."/>
            <person name="Lundin D."/>
            <person name="Andersson A."/>
            <person name="Bertilsson S."/>
            <person name="Dopson M."/>
        </authorList>
    </citation>
    <scope>NUCLEOTIDE SEQUENCE</scope>
    <source>
        <strain evidence="1">MM415B03121</strain>
    </source>
</reference>
<evidence type="ECO:0000313" key="1">
    <source>
        <dbReference type="EMBL" id="QJA86771.1"/>
    </source>
</evidence>
<organism evidence="1">
    <name type="scientific">viral metagenome</name>
    <dbReference type="NCBI Taxonomy" id="1070528"/>
    <lineage>
        <taxon>unclassified sequences</taxon>
        <taxon>metagenomes</taxon>
        <taxon>organismal metagenomes</taxon>
    </lineage>
</organism>
<gene>
    <name evidence="1" type="ORF">MM415B03121_0006</name>
</gene>
<proteinExistence type="predicted"/>
<sequence>MTSAYTKLLSDLEDAIQDWKSGMYEEKQFNEKVDGLICQLYWYFRGSNKEDLAEGINSNKEELFGRLNGSDKEANSNTEELFGALNPHYYKKSENI</sequence>
<accession>A0A6M3KYY7</accession>
<dbReference type="EMBL" id="MT142658">
    <property type="protein sequence ID" value="QJA86771.1"/>
    <property type="molecule type" value="Genomic_DNA"/>
</dbReference>
<name>A0A6M3KYY7_9ZZZZ</name>